<gene>
    <name evidence="1" type="ORF">OWO01_12725</name>
</gene>
<comment type="caution">
    <text evidence="1">The sequence shown here is derived from an EMBL/GenBank/DDBJ whole genome shotgun (WGS) entry which is preliminary data.</text>
</comment>
<accession>A0A9J6REJ4</accession>
<dbReference type="InterPro" id="IPR025622">
    <property type="entry name" value="YqzE"/>
</dbReference>
<dbReference type="AlphaFoldDB" id="A0A9J6REJ4"/>
<dbReference type="EMBL" id="JAPRAT010000027">
    <property type="protein sequence ID" value="MCZ0704072.1"/>
    <property type="molecule type" value="Genomic_DNA"/>
</dbReference>
<keyword evidence="2" id="KW-1185">Reference proteome</keyword>
<evidence type="ECO:0000313" key="1">
    <source>
        <dbReference type="EMBL" id="MCZ0704072.1"/>
    </source>
</evidence>
<protein>
    <submittedName>
        <fullName evidence="1">YqzE family protein</fullName>
    </submittedName>
</protein>
<evidence type="ECO:0000313" key="2">
    <source>
        <dbReference type="Proteomes" id="UP001084197"/>
    </source>
</evidence>
<name>A0A9J6REJ4_9BACI</name>
<proteinExistence type="predicted"/>
<dbReference type="Pfam" id="PF14038">
    <property type="entry name" value="YqzE"/>
    <property type="match status" value="1"/>
</dbReference>
<reference evidence="1" key="1">
    <citation type="submission" date="2022-11" db="EMBL/GenBank/DDBJ databases">
        <title>WGS of Natronobacillus azotifigens 24KS-1, an anaerobic diazotrophic haloalkaliphile from soda-rich habitats.</title>
        <authorList>
            <person name="Sorokin D.Y."/>
            <person name="Merkel A.Y."/>
        </authorList>
    </citation>
    <scope>NUCLEOTIDE SEQUENCE</scope>
    <source>
        <strain evidence="1">24KS-1</strain>
    </source>
</reference>
<sequence length="63" mass="7517">MADKSVFQTVTESIVSYYCSPKAERIAEKEERKKWKEDTKPPIVNKWFGILPMSIKYYKQKNE</sequence>
<dbReference type="Proteomes" id="UP001084197">
    <property type="component" value="Unassembled WGS sequence"/>
</dbReference>
<organism evidence="1 2">
    <name type="scientific">Natronobacillus azotifigens</name>
    <dbReference type="NCBI Taxonomy" id="472978"/>
    <lineage>
        <taxon>Bacteria</taxon>
        <taxon>Bacillati</taxon>
        <taxon>Bacillota</taxon>
        <taxon>Bacilli</taxon>
        <taxon>Bacillales</taxon>
        <taxon>Bacillaceae</taxon>
        <taxon>Natronobacillus</taxon>
    </lineage>
</organism>
<dbReference type="RefSeq" id="WP_268780839.1">
    <property type="nucleotide sequence ID" value="NZ_JAPRAT010000027.1"/>
</dbReference>